<keyword evidence="3" id="KW-1185">Reference proteome</keyword>
<name>A0A2P7BFE9_9HYPH</name>
<dbReference type="EMBL" id="PGGM01000003">
    <property type="protein sequence ID" value="PSH65158.1"/>
    <property type="molecule type" value="Genomic_DNA"/>
</dbReference>
<dbReference type="OrthoDB" id="8367409at2"/>
<proteinExistence type="predicted"/>
<dbReference type="RefSeq" id="WP_106663573.1">
    <property type="nucleotide sequence ID" value="NZ_PGGM01000003.1"/>
</dbReference>
<feature type="region of interest" description="Disordered" evidence="1">
    <location>
        <begin position="221"/>
        <end position="247"/>
    </location>
</feature>
<gene>
    <name evidence="2" type="ORF">CU103_09045</name>
</gene>
<organism evidence="2 3">
    <name type="scientific">Phyllobacterium sophorae</name>
    <dbReference type="NCBI Taxonomy" id="1520277"/>
    <lineage>
        <taxon>Bacteria</taxon>
        <taxon>Pseudomonadati</taxon>
        <taxon>Pseudomonadota</taxon>
        <taxon>Alphaproteobacteria</taxon>
        <taxon>Hyphomicrobiales</taxon>
        <taxon>Phyllobacteriaceae</taxon>
        <taxon>Phyllobacterium</taxon>
    </lineage>
</organism>
<comment type="caution">
    <text evidence="2">The sequence shown here is derived from an EMBL/GenBank/DDBJ whole genome shotgun (WGS) entry which is preliminary data.</text>
</comment>
<evidence type="ECO:0000256" key="1">
    <source>
        <dbReference type="SAM" id="MobiDB-lite"/>
    </source>
</evidence>
<sequence>MKIRVFLSAALLLQSGCTSINGGVINDPYAISKLSAEIECELRFAFNRIQPKNSMDFQVWTVTYTVTNNVKDTAAAGVDVLKWVIPANIDRLVFGGAGEISRVATRNAKAEYSLKLAENVACPERVTRNDQNFRAKFRVGDWVEKIANASKAANSFGYSIEVATEASIGVTSEADDGRVSGAASIGGGSKFTQTVDFAFSRLAPPAGPMPVVVTNFPAAGPGVAQRPSRRRPVVQQPSFGGIPQENLEQNRAIIQQLQLDRINNDR</sequence>
<evidence type="ECO:0000313" key="2">
    <source>
        <dbReference type="EMBL" id="PSH65158.1"/>
    </source>
</evidence>
<dbReference type="AlphaFoldDB" id="A0A2P7BFE9"/>
<dbReference type="Proteomes" id="UP000241764">
    <property type="component" value="Unassembled WGS sequence"/>
</dbReference>
<reference evidence="3" key="1">
    <citation type="submission" date="2017-11" db="EMBL/GenBank/DDBJ databases">
        <authorList>
            <person name="Kuznetsova I."/>
            <person name="Sazanova A."/>
            <person name="Chirak E."/>
            <person name="Safronova V."/>
            <person name="Willems A."/>
        </authorList>
    </citation>
    <scope>NUCLEOTIDE SEQUENCE [LARGE SCALE GENOMIC DNA]</scope>
    <source>
        <strain evidence="3">CCBAU 03422</strain>
    </source>
</reference>
<protein>
    <submittedName>
        <fullName evidence="2">Uncharacterized protein</fullName>
    </submittedName>
</protein>
<evidence type="ECO:0000313" key="3">
    <source>
        <dbReference type="Proteomes" id="UP000241764"/>
    </source>
</evidence>
<accession>A0A2P7BFE9</accession>